<keyword evidence="2" id="KW-1185">Reference proteome</keyword>
<proteinExistence type="predicted"/>
<evidence type="ECO:0000313" key="2">
    <source>
        <dbReference type="Proteomes" id="UP000068382"/>
    </source>
</evidence>
<dbReference type="PATRIC" id="fig|1768241.3.peg.3475"/>
<dbReference type="NCBIfam" id="TIGR02215">
    <property type="entry name" value="phage_chp_gp8"/>
    <property type="match status" value="1"/>
</dbReference>
<dbReference type="RefSeq" id="WP_068246180.1">
    <property type="nucleotide sequence ID" value="NZ_LPUY01000087.1"/>
</dbReference>
<dbReference type="CDD" id="cd08054">
    <property type="entry name" value="gp6"/>
    <property type="match status" value="1"/>
</dbReference>
<evidence type="ECO:0000313" key="1">
    <source>
        <dbReference type="EMBL" id="KUP91796.1"/>
    </source>
</evidence>
<organism evidence="1 2">
    <name type="scientific">Tritonibacter horizontis</name>
    <dbReference type="NCBI Taxonomy" id="1768241"/>
    <lineage>
        <taxon>Bacteria</taxon>
        <taxon>Pseudomonadati</taxon>
        <taxon>Pseudomonadota</taxon>
        <taxon>Alphaproteobacteria</taxon>
        <taxon>Rhodobacterales</taxon>
        <taxon>Paracoccaceae</taxon>
        <taxon>Tritonibacter</taxon>
    </lineage>
</organism>
<gene>
    <name evidence="1" type="ORF">TRIHO_33270</name>
</gene>
<dbReference type="Gene3D" id="1.10.3230.30">
    <property type="entry name" value="Phage gp6-like head-tail connector protein"/>
    <property type="match status" value="1"/>
</dbReference>
<protein>
    <recommendedName>
        <fullName evidence="3">Phage gp6-like head-tail connector protein</fullName>
    </recommendedName>
</protein>
<evidence type="ECO:0008006" key="3">
    <source>
        <dbReference type="Google" id="ProtNLM"/>
    </source>
</evidence>
<accession>A0A132BUB0</accession>
<name>A0A132BUB0_9RHOB</name>
<dbReference type="AlphaFoldDB" id="A0A132BUB0"/>
<comment type="caution">
    <text evidence="1">The sequence shown here is derived from an EMBL/GenBank/DDBJ whole genome shotgun (WGS) entry which is preliminary data.</text>
</comment>
<dbReference type="Proteomes" id="UP000068382">
    <property type="component" value="Unassembled WGS sequence"/>
</dbReference>
<sequence length="193" mass="20997">MALTLIPPPVSTPVDLAQLRAHLRLEEGDDTEYLQHCLDVAIAQFDGDDGELGRALIAQSWRESFPWVPAAGGSVELSLSPVSSVLKVEVFNLAGDWDEVPGSAVELFEVGGRSYVSAAAWPRPGRQRAPLRIEYVAGYGAAASAVPRPIGHAILLFAAHLYKAREPVVFDAKPVEVPLSISRLVANYKTWWR</sequence>
<dbReference type="InterPro" id="IPR011738">
    <property type="entry name" value="Phage_CHP"/>
</dbReference>
<dbReference type="EMBL" id="LPUY01000087">
    <property type="protein sequence ID" value="KUP91796.1"/>
    <property type="molecule type" value="Genomic_DNA"/>
</dbReference>
<dbReference type="OrthoDB" id="8452228at2"/>
<reference evidence="1 2" key="1">
    <citation type="submission" date="2015-12" db="EMBL/GenBank/DDBJ databases">
        <title>Genome sequence of the marine Rhodobacteraceae strain O3.65, Candidatus Tritonibacter horizontis.</title>
        <authorList>
            <person name="Poehlein A."/>
            <person name="Giebel H.A."/>
            <person name="Voget S."/>
            <person name="Brinkhoff T."/>
        </authorList>
    </citation>
    <scope>NUCLEOTIDE SEQUENCE [LARGE SCALE GENOMIC DNA]</scope>
    <source>
        <strain evidence="1 2">O3.65</strain>
    </source>
</reference>